<dbReference type="EMBL" id="MU825873">
    <property type="protein sequence ID" value="KAJ7387626.1"/>
    <property type="molecule type" value="Genomic_DNA"/>
</dbReference>
<evidence type="ECO:0000313" key="1">
    <source>
        <dbReference type="EMBL" id="KAJ7387626.1"/>
    </source>
</evidence>
<name>A0A9X0D5V0_9CNID</name>
<dbReference type="AlphaFoldDB" id="A0A9X0D5V0"/>
<protein>
    <submittedName>
        <fullName evidence="1">Uncharacterized protein</fullName>
    </submittedName>
</protein>
<dbReference type="Proteomes" id="UP001163046">
    <property type="component" value="Unassembled WGS sequence"/>
</dbReference>
<keyword evidence="2" id="KW-1185">Reference proteome</keyword>
<organism evidence="1 2">
    <name type="scientific">Desmophyllum pertusum</name>
    <dbReference type="NCBI Taxonomy" id="174260"/>
    <lineage>
        <taxon>Eukaryota</taxon>
        <taxon>Metazoa</taxon>
        <taxon>Cnidaria</taxon>
        <taxon>Anthozoa</taxon>
        <taxon>Hexacorallia</taxon>
        <taxon>Scleractinia</taxon>
        <taxon>Caryophylliina</taxon>
        <taxon>Caryophylliidae</taxon>
        <taxon>Desmophyllum</taxon>
    </lineage>
</organism>
<gene>
    <name evidence="1" type="ORF">OS493_000961</name>
</gene>
<proteinExistence type="predicted"/>
<evidence type="ECO:0000313" key="2">
    <source>
        <dbReference type="Proteomes" id="UP001163046"/>
    </source>
</evidence>
<sequence>MRSGFLSTDASTAPKSIIEVEAAVCSVNLYEVGCFYDKTGDRALPALLLTARDRGSRFTLERVSIGMTWQASHAGLRARAQSRQKKRTMYIMASNTLENAGVG</sequence>
<accession>A0A9X0D5V0</accession>
<reference evidence="1" key="1">
    <citation type="submission" date="2023-01" db="EMBL/GenBank/DDBJ databases">
        <title>Genome assembly of the deep-sea coral Lophelia pertusa.</title>
        <authorList>
            <person name="Herrera S."/>
            <person name="Cordes E."/>
        </authorList>
    </citation>
    <scope>NUCLEOTIDE SEQUENCE</scope>
    <source>
        <strain evidence="1">USNM1676648</strain>
        <tissue evidence="1">Polyp</tissue>
    </source>
</reference>
<comment type="caution">
    <text evidence="1">The sequence shown here is derived from an EMBL/GenBank/DDBJ whole genome shotgun (WGS) entry which is preliminary data.</text>
</comment>